<protein>
    <submittedName>
        <fullName evidence="2">Uncharacterized protein</fullName>
    </submittedName>
</protein>
<dbReference type="AlphaFoldDB" id="A0A8H5ZQL7"/>
<feature type="region of interest" description="Disordered" evidence="1">
    <location>
        <begin position="104"/>
        <end position="159"/>
    </location>
</feature>
<reference evidence="2" key="1">
    <citation type="submission" date="2019-11" db="EMBL/GenBank/DDBJ databases">
        <title>Bipolaris sorokiniana Genome sequencing.</title>
        <authorList>
            <person name="Wang H."/>
        </authorList>
    </citation>
    <scope>NUCLEOTIDE SEQUENCE</scope>
</reference>
<gene>
    <name evidence="2" type="ORF">GGP41_001842</name>
</gene>
<feature type="compositionally biased region" description="Polar residues" evidence="1">
    <location>
        <begin position="42"/>
        <end position="52"/>
    </location>
</feature>
<name>A0A8H5ZQL7_COCSA</name>
<sequence>MAPRTEHEPKKHHRINPSARDCQYLNAHTGTGVNKHRPVSGRGNSRVSSTYKSSHQGSQSGSHHVRISSPDVRAVEHPKICDEHTHSKDDRNGIGKLHIQHHRLHLPNGTDPSDSKASAAPSSPHKKHTSSSPSSSSSSSSSSLTSATQPPRCIDPVKRAFTNHNLRAILSDKPWPTERKKASVEKMVLKMGMKREYK</sequence>
<dbReference type="Proteomes" id="UP000624244">
    <property type="component" value="Unassembled WGS sequence"/>
</dbReference>
<comment type="caution">
    <text evidence="2">The sequence shown here is derived from an EMBL/GenBank/DDBJ whole genome shotgun (WGS) entry which is preliminary data.</text>
</comment>
<proteinExistence type="predicted"/>
<feature type="region of interest" description="Disordered" evidence="1">
    <location>
        <begin position="1"/>
        <end position="73"/>
    </location>
</feature>
<evidence type="ECO:0000313" key="3">
    <source>
        <dbReference type="Proteomes" id="UP000624244"/>
    </source>
</evidence>
<feature type="compositionally biased region" description="Low complexity" evidence="1">
    <location>
        <begin position="53"/>
        <end position="62"/>
    </location>
</feature>
<feature type="compositionally biased region" description="Low complexity" evidence="1">
    <location>
        <begin position="130"/>
        <end position="146"/>
    </location>
</feature>
<organism evidence="2 3">
    <name type="scientific">Cochliobolus sativus</name>
    <name type="common">Common root rot and spot blotch fungus</name>
    <name type="synonym">Bipolaris sorokiniana</name>
    <dbReference type="NCBI Taxonomy" id="45130"/>
    <lineage>
        <taxon>Eukaryota</taxon>
        <taxon>Fungi</taxon>
        <taxon>Dikarya</taxon>
        <taxon>Ascomycota</taxon>
        <taxon>Pezizomycotina</taxon>
        <taxon>Dothideomycetes</taxon>
        <taxon>Pleosporomycetidae</taxon>
        <taxon>Pleosporales</taxon>
        <taxon>Pleosporineae</taxon>
        <taxon>Pleosporaceae</taxon>
        <taxon>Bipolaris</taxon>
    </lineage>
</organism>
<evidence type="ECO:0000313" key="2">
    <source>
        <dbReference type="EMBL" id="KAF5853254.1"/>
    </source>
</evidence>
<dbReference type="EMBL" id="WNKQ01000002">
    <property type="protein sequence ID" value="KAF5853254.1"/>
    <property type="molecule type" value="Genomic_DNA"/>
</dbReference>
<accession>A0A8H5ZQL7</accession>
<feature type="compositionally biased region" description="Low complexity" evidence="1">
    <location>
        <begin position="111"/>
        <end position="123"/>
    </location>
</feature>
<evidence type="ECO:0000256" key="1">
    <source>
        <dbReference type="SAM" id="MobiDB-lite"/>
    </source>
</evidence>